<dbReference type="PANTHER" id="PTHR11012">
    <property type="entry name" value="PROTEIN KINASE-LIKE DOMAIN-CONTAINING"/>
    <property type="match status" value="1"/>
</dbReference>
<dbReference type="InParanoid" id="A0A0N1I9B8"/>
<dbReference type="SUPFAM" id="SSF56112">
    <property type="entry name" value="Protein kinase-like (PK-like)"/>
    <property type="match status" value="1"/>
</dbReference>
<dbReference type="InterPro" id="IPR011009">
    <property type="entry name" value="Kinase-like_dom_sf"/>
</dbReference>
<dbReference type="Gene3D" id="3.90.1200.10">
    <property type="match status" value="1"/>
</dbReference>
<dbReference type="SMART" id="SM00587">
    <property type="entry name" value="CHK"/>
    <property type="match status" value="1"/>
</dbReference>
<sequence length="420" mass="49335">MVYNFKGEIEGINKSQFEFISEVLKKQKCHEVEVSVANVGKIGDNYGSHIKRFKAVLKDGEEFQMIAKIAPKTMILRDDKNINDIFMNEIVIFNELLPKFRGLQKRFNIPEEDIYKYPFCYGTLETAGNEMILLEDLNVSSYTMLDKVKPFKKEYVKTVLKNLANFHCLSYALKNKEPQMFNKFIGRLVNATLNSKSINETEKLFEKTLNDLLKIFDDNKYKYIINDVMQNLIKSWIQFIMSDSSSKYCVIHHGDLWTNNIMFQIQNNHPLGCILIDYQLSRDSLPVSDIHYFIFSCTDYETRSKHYHEWIDYYYSELDKYLNYFDLKADRIYPRYNFNADLKLYGKYGLGIAFVMMNFLLGQKHEANTTEVICTNGVPDNVKKGKFLNENLKTIKDRIEGLIKTSLEYDYISYNLEANN</sequence>
<evidence type="ECO:0000313" key="3">
    <source>
        <dbReference type="Proteomes" id="UP000053240"/>
    </source>
</evidence>
<dbReference type="Pfam" id="PF02958">
    <property type="entry name" value="EcKL"/>
    <property type="match status" value="1"/>
</dbReference>
<feature type="domain" description="CHK kinase-like" evidence="1">
    <location>
        <begin position="132"/>
        <end position="324"/>
    </location>
</feature>
<reference evidence="2 3" key="1">
    <citation type="journal article" date="2015" name="Nat. Commun.">
        <title>Outbred genome sequencing and CRISPR/Cas9 gene editing in butterflies.</title>
        <authorList>
            <person name="Li X."/>
            <person name="Fan D."/>
            <person name="Zhang W."/>
            <person name="Liu G."/>
            <person name="Zhang L."/>
            <person name="Zhao L."/>
            <person name="Fang X."/>
            <person name="Chen L."/>
            <person name="Dong Y."/>
            <person name="Chen Y."/>
            <person name="Ding Y."/>
            <person name="Zhao R."/>
            <person name="Feng M."/>
            <person name="Zhu Y."/>
            <person name="Feng Y."/>
            <person name="Jiang X."/>
            <person name="Zhu D."/>
            <person name="Xiang H."/>
            <person name="Feng X."/>
            <person name="Li S."/>
            <person name="Wang J."/>
            <person name="Zhang G."/>
            <person name="Kronforst M.R."/>
            <person name="Wang W."/>
        </authorList>
    </citation>
    <scope>NUCLEOTIDE SEQUENCE [LARGE SCALE GENOMIC DNA]</scope>
    <source>
        <strain evidence="2">Ya'a_city_454_Pm</strain>
        <tissue evidence="2">Whole body</tissue>
    </source>
</reference>
<evidence type="ECO:0000313" key="2">
    <source>
        <dbReference type="EMBL" id="KPJ17455.1"/>
    </source>
</evidence>
<proteinExistence type="predicted"/>
<gene>
    <name evidence="2" type="ORF">RR48_03865</name>
</gene>
<name>A0A0N1I9B8_PAPMA</name>
<evidence type="ECO:0000259" key="1">
    <source>
        <dbReference type="SMART" id="SM00587"/>
    </source>
</evidence>
<dbReference type="KEGG" id="pmac:106708212"/>
<dbReference type="EMBL" id="KQ460144">
    <property type="protein sequence ID" value="KPJ17455.1"/>
    <property type="molecule type" value="Genomic_DNA"/>
</dbReference>
<dbReference type="OrthoDB" id="8250698at2759"/>
<dbReference type="AlphaFoldDB" id="A0A0N1I9B8"/>
<keyword evidence="3" id="KW-1185">Reference proteome</keyword>
<accession>A0A0N1I9B8</accession>
<protein>
    <recommendedName>
        <fullName evidence="1">CHK kinase-like domain-containing protein</fullName>
    </recommendedName>
</protein>
<dbReference type="Proteomes" id="UP000053240">
    <property type="component" value="Unassembled WGS sequence"/>
</dbReference>
<dbReference type="InterPro" id="IPR015897">
    <property type="entry name" value="CHK_kinase-like"/>
</dbReference>
<dbReference type="PANTHER" id="PTHR11012:SF30">
    <property type="entry name" value="PROTEIN KINASE-LIKE DOMAIN-CONTAINING"/>
    <property type="match status" value="1"/>
</dbReference>
<organism evidence="2 3">
    <name type="scientific">Papilio machaon</name>
    <name type="common">Old World swallowtail butterfly</name>
    <dbReference type="NCBI Taxonomy" id="76193"/>
    <lineage>
        <taxon>Eukaryota</taxon>
        <taxon>Metazoa</taxon>
        <taxon>Ecdysozoa</taxon>
        <taxon>Arthropoda</taxon>
        <taxon>Hexapoda</taxon>
        <taxon>Insecta</taxon>
        <taxon>Pterygota</taxon>
        <taxon>Neoptera</taxon>
        <taxon>Endopterygota</taxon>
        <taxon>Lepidoptera</taxon>
        <taxon>Glossata</taxon>
        <taxon>Ditrysia</taxon>
        <taxon>Papilionoidea</taxon>
        <taxon>Papilionidae</taxon>
        <taxon>Papilioninae</taxon>
        <taxon>Papilio</taxon>
    </lineage>
</organism>
<dbReference type="InterPro" id="IPR004119">
    <property type="entry name" value="EcKL"/>
</dbReference>